<name>A0A6J5PM20_9CAUD</name>
<dbReference type="EMBL" id="LR797408">
    <property type="protein sequence ID" value="CAB4213851.1"/>
    <property type="molecule type" value="Genomic_DNA"/>
</dbReference>
<sequence length="70" mass="8079">MMDTIEQLMIELGSEKAKAKSWGVHYDDLHGKYQKLCDALYKIVGLEEHEIETCVWVAKEALKDAGEWPR</sequence>
<gene>
    <name evidence="2" type="ORF">UFOVP1465_2</name>
    <name evidence="1" type="ORF">UFOVP937_43</name>
</gene>
<evidence type="ECO:0000313" key="2">
    <source>
        <dbReference type="EMBL" id="CAB4213851.1"/>
    </source>
</evidence>
<dbReference type="EMBL" id="LR796884">
    <property type="protein sequence ID" value="CAB4172663.1"/>
    <property type="molecule type" value="Genomic_DNA"/>
</dbReference>
<proteinExistence type="predicted"/>
<protein>
    <submittedName>
        <fullName evidence="1">Uncharacterized protein</fullName>
    </submittedName>
</protein>
<accession>A0A6J5PM20</accession>
<evidence type="ECO:0000313" key="1">
    <source>
        <dbReference type="EMBL" id="CAB4172663.1"/>
    </source>
</evidence>
<organism evidence="1">
    <name type="scientific">uncultured Caudovirales phage</name>
    <dbReference type="NCBI Taxonomy" id="2100421"/>
    <lineage>
        <taxon>Viruses</taxon>
        <taxon>Duplodnaviria</taxon>
        <taxon>Heunggongvirae</taxon>
        <taxon>Uroviricota</taxon>
        <taxon>Caudoviricetes</taxon>
        <taxon>Peduoviridae</taxon>
        <taxon>Maltschvirus</taxon>
        <taxon>Maltschvirus maltsch</taxon>
    </lineage>
</organism>
<reference evidence="1" key="1">
    <citation type="submission" date="2020-05" db="EMBL/GenBank/DDBJ databases">
        <authorList>
            <person name="Chiriac C."/>
            <person name="Salcher M."/>
            <person name="Ghai R."/>
            <person name="Kavagutti S V."/>
        </authorList>
    </citation>
    <scope>NUCLEOTIDE SEQUENCE</scope>
</reference>